<dbReference type="InterPro" id="IPR050339">
    <property type="entry name" value="CC_SR_Kinase"/>
</dbReference>
<evidence type="ECO:0000259" key="6">
    <source>
        <dbReference type="PROSITE" id="PS50011"/>
    </source>
</evidence>
<dbReference type="Gene3D" id="3.30.200.20">
    <property type="entry name" value="Phosphorylase Kinase, domain 1"/>
    <property type="match status" value="1"/>
</dbReference>
<accession>A0A7J7IWF2</accession>
<gene>
    <name evidence="7" type="ORF">EB796_023464</name>
</gene>
<dbReference type="PROSITE" id="PS50011">
    <property type="entry name" value="PROTEIN_KINASE_DOM"/>
    <property type="match status" value="1"/>
</dbReference>
<dbReference type="InterPro" id="IPR011009">
    <property type="entry name" value="Kinase-like_dom_sf"/>
</dbReference>
<keyword evidence="8" id="KW-1185">Reference proteome</keyword>
<dbReference type="GO" id="GO:0005524">
    <property type="term" value="F:ATP binding"/>
    <property type="evidence" value="ECO:0007669"/>
    <property type="project" value="UniProtKB-KW"/>
</dbReference>
<comment type="caution">
    <text evidence="7">The sequence shown here is derived from an EMBL/GenBank/DDBJ whole genome shotgun (WGS) entry which is preliminary data.</text>
</comment>
<dbReference type="Proteomes" id="UP000593567">
    <property type="component" value="Unassembled WGS sequence"/>
</dbReference>
<keyword evidence="1" id="KW-0808">Transferase</keyword>
<evidence type="ECO:0000256" key="4">
    <source>
        <dbReference type="ARBA" id="ARBA00022840"/>
    </source>
</evidence>
<comment type="similarity">
    <text evidence="5">Belongs to the protein kinase superfamily. Ser/Thr protein kinase family. GCN2 subfamily.</text>
</comment>
<evidence type="ECO:0000256" key="3">
    <source>
        <dbReference type="ARBA" id="ARBA00022777"/>
    </source>
</evidence>
<dbReference type="GO" id="GO:0005634">
    <property type="term" value="C:nucleus"/>
    <property type="evidence" value="ECO:0007669"/>
    <property type="project" value="TreeGrafter"/>
</dbReference>
<evidence type="ECO:0000256" key="2">
    <source>
        <dbReference type="ARBA" id="ARBA00022741"/>
    </source>
</evidence>
<dbReference type="InterPro" id="IPR008271">
    <property type="entry name" value="Ser/Thr_kinase_AS"/>
</dbReference>
<evidence type="ECO:0000256" key="5">
    <source>
        <dbReference type="ARBA" id="ARBA00037982"/>
    </source>
</evidence>
<evidence type="ECO:0000313" key="8">
    <source>
        <dbReference type="Proteomes" id="UP000593567"/>
    </source>
</evidence>
<feature type="domain" description="Protein kinase" evidence="6">
    <location>
        <begin position="48"/>
        <end position="381"/>
    </location>
</feature>
<dbReference type="PROSITE" id="PS00108">
    <property type="entry name" value="PROTEIN_KINASE_ST"/>
    <property type="match status" value="1"/>
</dbReference>
<evidence type="ECO:0000313" key="7">
    <source>
        <dbReference type="EMBL" id="KAF6018233.1"/>
    </source>
</evidence>
<dbReference type="PANTHER" id="PTHR11042">
    <property type="entry name" value="EUKARYOTIC TRANSLATION INITIATION FACTOR 2-ALPHA KINASE EIF2-ALPHA KINASE -RELATED"/>
    <property type="match status" value="1"/>
</dbReference>
<dbReference type="AlphaFoldDB" id="A0A7J7IWF2"/>
<keyword evidence="2" id="KW-0547">Nucleotide-binding</keyword>
<dbReference type="OrthoDB" id="1405469at2759"/>
<sequence length="396" mass="45371">MADSKSKSATESETERLRMEISLPEKVAEEIIKLLNKAEETNYFSDNFEKLDFIDEGGFGKVYRVRQKTNSRKDEKLAVKHIDLSEEVTSDGGSKFSTNTSDTQGFNHLILCCQEAILQSDIFQNQTILPVLRKWIQPNEKPTDDYESSKKTVIDFLQKCLTCIRNEGLLPPRTAEIEKAWANIRGMSIYLVMEYYDMSLRKWLDSTNYRNTDDAVEIIAQIVDALQYIHHDTYNYIHYDLKPANILIRYDIDGSIEAVLTDFGLCRLHGSHLDPELSNRDGTSPYNHAPEDVLTEKFDMWSFGLLVYELICPKAVTITELSKLNEEAKKTSIPELHSYIDSNSEIEGLSYYISVVVRCLRPDAKERVSSKTLYDELYPVGSQETGNSEFDEEEVA</sequence>
<dbReference type="InterPro" id="IPR000719">
    <property type="entry name" value="Prot_kinase_dom"/>
</dbReference>
<dbReference type="SUPFAM" id="SSF56112">
    <property type="entry name" value="Protein kinase-like (PK-like)"/>
    <property type="match status" value="1"/>
</dbReference>
<evidence type="ECO:0000256" key="1">
    <source>
        <dbReference type="ARBA" id="ARBA00022679"/>
    </source>
</evidence>
<reference evidence="7" key="1">
    <citation type="submission" date="2020-06" db="EMBL/GenBank/DDBJ databases">
        <title>Draft genome of Bugula neritina, a colonial animal packing powerful symbionts and potential medicines.</title>
        <authorList>
            <person name="Rayko M."/>
        </authorList>
    </citation>
    <scope>NUCLEOTIDE SEQUENCE [LARGE SCALE GENOMIC DNA]</scope>
    <source>
        <strain evidence="7">Kwan_BN1</strain>
    </source>
</reference>
<organism evidence="7 8">
    <name type="scientific">Bugula neritina</name>
    <name type="common">Brown bryozoan</name>
    <name type="synonym">Sertularia neritina</name>
    <dbReference type="NCBI Taxonomy" id="10212"/>
    <lineage>
        <taxon>Eukaryota</taxon>
        <taxon>Metazoa</taxon>
        <taxon>Spiralia</taxon>
        <taxon>Lophotrochozoa</taxon>
        <taxon>Bryozoa</taxon>
        <taxon>Gymnolaemata</taxon>
        <taxon>Cheilostomatida</taxon>
        <taxon>Flustrina</taxon>
        <taxon>Buguloidea</taxon>
        <taxon>Bugulidae</taxon>
        <taxon>Bugula</taxon>
    </lineage>
</organism>
<dbReference type="SMART" id="SM00220">
    <property type="entry name" value="S_TKc"/>
    <property type="match status" value="1"/>
</dbReference>
<proteinExistence type="inferred from homology"/>
<dbReference type="Pfam" id="PF00069">
    <property type="entry name" value="Pkinase"/>
    <property type="match status" value="1"/>
</dbReference>
<keyword evidence="4" id="KW-0067">ATP-binding</keyword>
<dbReference type="GO" id="GO:0005737">
    <property type="term" value="C:cytoplasm"/>
    <property type="evidence" value="ECO:0007669"/>
    <property type="project" value="TreeGrafter"/>
</dbReference>
<name>A0A7J7IWF2_BUGNE</name>
<dbReference type="GO" id="GO:0004672">
    <property type="term" value="F:protein kinase activity"/>
    <property type="evidence" value="ECO:0007669"/>
    <property type="project" value="InterPro"/>
</dbReference>
<keyword evidence="3" id="KW-0418">Kinase</keyword>
<dbReference type="EMBL" id="VXIV02003327">
    <property type="protein sequence ID" value="KAF6018233.1"/>
    <property type="molecule type" value="Genomic_DNA"/>
</dbReference>
<dbReference type="Gene3D" id="1.10.510.10">
    <property type="entry name" value="Transferase(Phosphotransferase) domain 1"/>
    <property type="match status" value="1"/>
</dbReference>
<protein>
    <recommendedName>
        <fullName evidence="6">Protein kinase domain-containing protein</fullName>
    </recommendedName>
</protein>